<evidence type="ECO:0000256" key="4">
    <source>
        <dbReference type="PROSITE-ProRule" id="PRU00453"/>
    </source>
</evidence>
<dbReference type="RefSeq" id="XP_002492265.1">
    <property type="nucleotide sequence ID" value="XM_002492220.1"/>
</dbReference>
<dbReference type="AlphaFoldDB" id="C4R3F0"/>
<dbReference type="InterPro" id="IPR007529">
    <property type="entry name" value="Znf_HIT"/>
</dbReference>
<dbReference type="GO" id="GO:0008270">
    <property type="term" value="F:zinc ion binding"/>
    <property type="evidence" value="ECO:0007669"/>
    <property type="project" value="UniProtKB-UniRule"/>
</dbReference>
<dbReference type="OrthoDB" id="74807at2759"/>
<evidence type="ECO:0000313" key="8">
    <source>
        <dbReference type="Proteomes" id="UP000000314"/>
    </source>
</evidence>
<dbReference type="PROSITE" id="PS51083">
    <property type="entry name" value="ZF_HIT"/>
    <property type="match status" value="1"/>
</dbReference>
<name>C4R3F0_KOMPG</name>
<keyword evidence="1" id="KW-0479">Metal-binding</keyword>
<evidence type="ECO:0000256" key="1">
    <source>
        <dbReference type="ARBA" id="ARBA00022723"/>
    </source>
</evidence>
<dbReference type="GO" id="GO:0006338">
    <property type="term" value="P:chromatin remodeling"/>
    <property type="evidence" value="ECO:0007669"/>
    <property type="project" value="InterPro"/>
</dbReference>
<sequence length="187" mass="20899">MYRVSEIPRGSDPDSYFSSIYKPASGTSRTTAGPSSGTKRSSRVNYNFQSLEAQAHGNTVPTTQAEEKASNKRFEELNRENYNEQAKIEIPKSGLEAFTKHRRLKPGETASTKRILASRKTLVNYVEEVDPQLMKIFKATTVPSNRRHLKKLCSICGNNAPATCVKCGARFCSVSCGRTHEETRCTW</sequence>
<evidence type="ECO:0000313" key="7">
    <source>
        <dbReference type="EMBL" id="CAY69985.1"/>
    </source>
</evidence>
<evidence type="ECO:0000259" key="6">
    <source>
        <dbReference type="PROSITE" id="PS51083"/>
    </source>
</evidence>
<dbReference type="eggNOG" id="KOG3362">
    <property type="taxonomic scope" value="Eukaryota"/>
</dbReference>
<keyword evidence="3" id="KW-0862">Zinc</keyword>
<organism evidence="7 8">
    <name type="scientific">Komagataella phaffii (strain GS115 / ATCC 20864)</name>
    <name type="common">Yeast</name>
    <name type="synonym">Pichia pastoris</name>
    <dbReference type="NCBI Taxonomy" id="644223"/>
    <lineage>
        <taxon>Eukaryota</taxon>
        <taxon>Fungi</taxon>
        <taxon>Dikarya</taxon>
        <taxon>Ascomycota</taxon>
        <taxon>Saccharomycotina</taxon>
        <taxon>Pichiomycetes</taxon>
        <taxon>Pichiales</taxon>
        <taxon>Pichiaceae</taxon>
        <taxon>Komagataella</taxon>
    </lineage>
</organism>
<dbReference type="FunCoup" id="C4R3F0">
    <property type="interactions" value="99"/>
</dbReference>
<dbReference type="PANTHER" id="PTHR13093">
    <property type="entry name" value="ZINC FINGER HIT DOMAIN CONTAINING PROTEIN 1"/>
    <property type="match status" value="1"/>
</dbReference>
<dbReference type="SMR" id="C4R3F0"/>
<dbReference type="CDD" id="cd21437">
    <property type="entry name" value="zf-HIT_ZNHIT1_like"/>
    <property type="match status" value="1"/>
</dbReference>
<dbReference type="EMBL" id="FN392321">
    <property type="protein sequence ID" value="CAY69985.1"/>
    <property type="molecule type" value="Genomic_DNA"/>
</dbReference>
<reference evidence="7 8" key="1">
    <citation type="journal article" date="2009" name="Nat. Biotechnol.">
        <title>Genome sequence of the recombinant protein production host Pichia pastoris.</title>
        <authorList>
            <person name="De Schutter K."/>
            <person name="Lin Y.C."/>
            <person name="Tiels P."/>
            <person name="Van Hecke A."/>
            <person name="Glinka S."/>
            <person name="Weber-Lehmann J."/>
            <person name="Rouze P."/>
            <person name="Van de Peer Y."/>
            <person name="Callewaert N."/>
        </authorList>
    </citation>
    <scope>NUCLEOTIDE SEQUENCE [LARGE SCALE GENOMIC DNA]</scope>
    <source>
        <strain evidence="8">GS115 / ATCC 20864</strain>
    </source>
</reference>
<dbReference type="GeneID" id="8199343"/>
<keyword evidence="8" id="KW-1185">Reference proteome</keyword>
<dbReference type="InterPro" id="IPR039723">
    <property type="entry name" value="Vps71/ZNHIT1"/>
</dbReference>
<protein>
    <recommendedName>
        <fullName evidence="6">HIT-type domain-containing protein</fullName>
    </recommendedName>
</protein>
<evidence type="ECO:0000256" key="3">
    <source>
        <dbReference type="ARBA" id="ARBA00022833"/>
    </source>
</evidence>
<dbReference type="InParanoid" id="C4R3F0"/>
<dbReference type="Pfam" id="PF04438">
    <property type="entry name" value="zf-HIT"/>
    <property type="match status" value="1"/>
</dbReference>
<dbReference type="Gene3D" id="3.30.60.190">
    <property type="match status" value="1"/>
</dbReference>
<proteinExistence type="predicted"/>
<feature type="region of interest" description="Disordered" evidence="5">
    <location>
        <begin position="1"/>
        <end position="42"/>
    </location>
</feature>
<evidence type="ECO:0000256" key="5">
    <source>
        <dbReference type="SAM" id="MobiDB-lite"/>
    </source>
</evidence>
<dbReference type="GO" id="GO:0005634">
    <property type="term" value="C:nucleus"/>
    <property type="evidence" value="ECO:0007669"/>
    <property type="project" value="UniProtKB-ARBA"/>
</dbReference>
<dbReference type="Proteomes" id="UP000000314">
    <property type="component" value="Chromosome 3"/>
</dbReference>
<dbReference type="STRING" id="644223.C4R3F0"/>
<dbReference type="OMA" id="RFMELDT"/>
<dbReference type="KEGG" id="ppa:PAS_chr3_0057"/>
<feature type="compositionally biased region" description="Polar residues" evidence="5">
    <location>
        <begin position="25"/>
        <end position="42"/>
    </location>
</feature>
<gene>
    <name evidence="7" type="ordered locus">PAS_chr3_0057</name>
</gene>
<keyword evidence="2 4" id="KW-0863">Zinc-finger</keyword>
<evidence type="ECO:0000256" key="2">
    <source>
        <dbReference type="ARBA" id="ARBA00022771"/>
    </source>
</evidence>
<accession>C4R3F0</accession>
<feature type="domain" description="HIT-type" evidence="6">
    <location>
        <begin position="153"/>
        <end position="185"/>
    </location>
</feature>
<dbReference type="HOGENOM" id="CLU_1441262_0_0_1"/>